<proteinExistence type="evidence at transcript level"/>
<evidence type="ECO:0000256" key="1">
    <source>
        <dbReference type="ARBA" id="ARBA00004613"/>
    </source>
</evidence>
<dbReference type="CDD" id="cd00190">
    <property type="entry name" value="Tryp_SPc"/>
    <property type="match status" value="1"/>
</dbReference>
<feature type="compositionally biased region" description="Low complexity" evidence="8">
    <location>
        <begin position="164"/>
        <end position="177"/>
    </location>
</feature>
<dbReference type="GO" id="GO:0004252">
    <property type="term" value="F:serine-type endopeptidase activity"/>
    <property type="evidence" value="ECO:0007669"/>
    <property type="project" value="InterPro"/>
</dbReference>
<dbReference type="InterPro" id="IPR009003">
    <property type="entry name" value="Peptidase_S1_PA"/>
</dbReference>
<evidence type="ECO:0000313" key="10">
    <source>
        <dbReference type="EMBL" id="BAX07336.1"/>
    </source>
</evidence>
<gene>
    <name evidence="10" type="primary">SP42</name>
</gene>
<dbReference type="AlphaFoldDB" id="A0A1V1G565"/>
<dbReference type="EMBL" id="FX985323">
    <property type="protein sequence ID" value="BAX07336.1"/>
    <property type="molecule type" value="mRNA"/>
</dbReference>
<evidence type="ECO:0000256" key="7">
    <source>
        <dbReference type="RuleBase" id="RU363034"/>
    </source>
</evidence>
<dbReference type="PANTHER" id="PTHR24252">
    <property type="entry name" value="ACROSIN-RELATED"/>
    <property type="match status" value="1"/>
</dbReference>
<name>A0A1V1G565_9NEOP</name>
<feature type="compositionally biased region" description="Pro residues" evidence="8">
    <location>
        <begin position="198"/>
        <end position="221"/>
    </location>
</feature>
<dbReference type="InterPro" id="IPR001254">
    <property type="entry name" value="Trypsin_dom"/>
</dbReference>
<dbReference type="PRINTS" id="PR00722">
    <property type="entry name" value="CHYMOTRYPSIN"/>
</dbReference>
<keyword evidence="5 7" id="KW-0720">Serine protease</keyword>
<dbReference type="GO" id="GO:0005576">
    <property type="term" value="C:extracellular region"/>
    <property type="evidence" value="ECO:0007669"/>
    <property type="project" value="UniProtKB-SubCell"/>
</dbReference>
<dbReference type="SUPFAM" id="SSF50494">
    <property type="entry name" value="Trypsin-like serine proteases"/>
    <property type="match status" value="1"/>
</dbReference>
<keyword evidence="6" id="KW-1015">Disulfide bond</keyword>
<dbReference type="Pfam" id="PF00089">
    <property type="entry name" value="Trypsin"/>
    <property type="match status" value="1"/>
</dbReference>
<dbReference type="PROSITE" id="PS00134">
    <property type="entry name" value="TRYPSIN_HIS"/>
    <property type="match status" value="1"/>
</dbReference>
<keyword evidence="3 7" id="KW-0645">Protease</keyword>
<dbReference type="Gene3D" id="2.40.10.10">
    <property type="entry name" value="Trypsin-like serine proteases"/>
    <property type="match status" value="1"/>
</dbReference>
<accession>A0A1V1G565</accession>
<dbReference type="InterPro" id="IPR001314">
    <property type="entry name" value="Peptidase_S1A"/>
</dbReference>
<dbReference type="PROSITE" id="PS50240">
    <property type="entry name" value="TRYPSIN_DOM"/>
    <property type="match status" value="1"/>
</dbReference>
<sequence length="528" mass="58121">MKPLRISESDTHRRRRQIVTYTAIALCFLASWADTAATQKTGDWCLLKTGDVGVCQPLTQCTTAVYKAVYGDMPIVCSIKGDMPIVCCGRSPIVRLQPQAHQNIIQKQNPPQFTSQYYLIDAETHEMPSADFPVRYSRGDGNEPWWLVEKPFAEPPSAALQKQQSSNNNNGNNNHHQGTSRPGNLHNHWWYSERPFTSAPPPPPPPPTSLPPPPSSPPKPITEPVQSTITRRGQVRVSETKCNEYAKLATSQIVALPLVPTPEPVHVDIPNCDFSSVPLIVGGEEAKFKEFPHMVALGYLENGNIDWKCGGSLISEYFVLTAAHCAPRNNPPTIARLGGLNLKASNQGVQPINYLVVEIIRHPDYKAPAKYNDIALLKLDRHVEFNEAIRPACLYTTDTFAVNKTVATGWGKIDYAEKKSDNLLKVVLSIIDNNLCNELYQSDGVTRQLKNGIVPSMMCAGELEGGKDTCQGDSGGPIQITRPDNQCTYSIIGVTSFGKFCAAKNAPGVYTRVSSFVPWIESTVWPEG</sequence>
<evidence type="ECO:0000256" key="3">
    <source>
        <dbReference type="ARBA" id="ARBA00022670"/>
    </source>
</evidence>
<dbReference type="InterPro" id="IPR043504">
    <property type="entry name" value="Peptidase_S1_PA_chymotrypsin"/>
</dbReference>
<dbReference type="InterPro" id="IPR018114">
    <property type="entry name" value="TRYPSIN_HIS"/>
</dbReference>
<protein>
    <submittedName>
        <fullName evidence="10">Putative serine protease 42</fullName>
    </submittedName>
</protein>
<dbReference type="PANTHER" id="PTHR24252:SF7">
    <property type="entry name" value="HYALIN"/>
    <property type="match status" value="1"/>
</dbReference>
<keyword evidence="2" id="KW-0964">Secreted</keyword>
<keyword evidence="4 7" id="KW-0378">Hydrolase</keyword>
<feature type="region of interest" description="Disordered" evidence="8">
    <location>
        <begin position="156"/>
        <end position="236"/>
    </location>
</feature>
<comment type="subcellular location">
    <subcellularLocation>
        <location evidence="1">Secreted</location>
    </subcellularLocation>
</comment>
<dbReference type="GO" id="GO:0006508">
    <property type="term" value="P:proteolysis"/>
    <property type="evidence" value="ECO:0007669"/>
    <property type="project" value="UniProtKB-KW"/>
</dbReference>
<dbReference type="InterPro" id="IPR033116">
    <property type="entry name" value="TRYPSIN_SER"/>
</dbReference>
<dbReference type="PROSITE" id="PS00135">
    <property type="entry name" value="TRYPSIN_SER"/>
    <property type="match status" value="1"/>
</dbReference>
<organism evidence="10">
    <name type="scientific">Reticulitermes speratus</name>
    <dbReference type="NCBI Taxonomy" id="60591"/>
    <lineage>
        <taxon>Eukaryota</taxon>
        <taxon>Metazoa</taxon>
        <taxon>Ecdysozoa</taxon>
        <taxon>Arthropoda</taxon>
        <taxon>Hexapoda</taxon>
        <taxon>Insecta</taxon>
        <taxon>Pterygota</taxon>
        <taxon>Neoptera</taxon>
        <taxon>Polyneoptera</taxon>
        <taxon>Dictyoptera</taxon>
        <taxon>Blattodea</taxon>
        <taxon>Blattoidea</taxon>
        <taxon>Termitoidae</taxon>
        <taxon>Rhinotermitidae</taxon>
        <taxon>Reticulitermes</taxon>
        <taxon>Frontotermes</taxon>
    </lineage>
</organism>
<reference evidence="10" key="1">
    <citation type="journal article" date="2017" name="PLoS ONE">
        <title>Caste-, sex-, and age-dependent expression of immune-related genes in a Japanese subterranean termite, Reticulitermes speratus.</title>
        <authorList>
            <person name="Mitaka Y."/>
            <person name="Kobayashi K."/>
            <person name="Matsuura K."/>
        </authorList>
    </citation>
    <scope>NUCLEOTIDE SEQUENCE</scope>
    <source>
        <tissue evidence="10">Whole body</tissue>
    </source>
</reference>
<evidence type="ECO:0000256" key="8">
    <source>
        <dbReference type="SAM" id="MobiDB-lite"/>
    </source>
</evidence>
<feature type="domain" description="Peptidase S1" evidence="9">
    <location>
        <begin position="280"/>
        <end position="525"/>
    </location>
</feature>
<evidence type="ECO:0000256" key="6">
    <source>
        <dbReference type="ARBA" id="ARBA00023157"/>
    </source>
</evidence>
<dbReference type="FunFam" id="2.40.10.10:FF:000015">
    <property type="entry name" value="Atrial natriuretic peptide-converting enzyme"/>
    <property type="match status" value="1"/>
</dbReference>
<evidence type="ECO:0000256" key="4">
    <source>
        <dbReference type="ARBA" id="ARBA00022801"/>
    </source>
</evidence>
<evidence type="ECO:0000256" key="2">
    <source>
        <dbReference type="ARBA" id="ARBA00022525"/>
    </source>
</evidence>
<dbReference type="SMART" id="SM00020">
    <property type="entry name" value="Tryp_SPc"/>
    <property type="match status" value="1"/>
</dbReference>
<evidence type="ECO:0000256" key="5">
    <source>
        <dbReference type="ARBA" id="ARBA00022825"/>
    </source>
</evidence>
<evidence type="ECO:0000259" key="9">
    <source>
        <dbReference type="PROSITE" id="PS50240"/>
    </source>
</evidence>